<dbReference type="GO" id="GO:0005315">
    <property type="term" value="F:phosphate transmembrane transporter activity"/>
    <property type="evidence" value="ECO:0007669"/>
    <property type="project" value="InterPro"/>
</dbReference>
<dbReference type="Proteomes" id="UP000694660">
    <property type="component" value="Unassembled WGS sequence"/>
</dbReference>
<reference evidence="13" key="1">
    <citation type="journal article" date="2022" name="ISME J.">
        <title>Genetic and phylogenetic analysis of dissimilatory iodate-reducing bacteria identifies potential niches across the world's oceans.</title>
        <authorList>
            <person name="Reyes-Umana V."/>
            <person name="Henning Z."/>
            <person name="Lee K."/>
            <person name="Barnum T.P."/>
            <person name="Coates J.D."/>
        </authorList>
    </citation>
    <scope>NUCLEOTIDE SEQUENCE [LARGE SCALE GENOMIC DNA]</scope>
    <source>
        <strain evidence="13">IR12</strain>
    </source>
</reference>
<keyword evidence="4" id="KW-1003">Cell membrane</keyword>
<evidence type="ECO:0000313" key="12">
    <source>
        <dbReference type="EMBL" id="MBT0960270.1"/>
    </source>
</evidence>
<keyword evidence="13" id="KW-1185">Reference proteome</keyword>
<dbReference type="PANTHER" id="PTHR30425:SF1">
    <property type="entry name" value="PHOSPHATE TRANSPORT SYSTEM PERMEASE PROTEIN PSTC"/>
    <property type="match status" value="1"/>
</dbReference>
<keyword evidence="8 9" id="KW-0472">Membrane</keyword>
<keyword evidence="6 9" id="KW-0812">Transmembrane</keyword>
<evidence type="ECO:0000256" key="10">
    <source>
        <dbReference type="RuleBase" id="RU363054"/>
    </source>
</evidence>
<proteinExistence type="inferred from homology"/>
<name>A0A944D5C1_DENI1</name>
<dbReference type="InterPro" id="IPR000515">
    <property type="entry name" value="MetI-like"/>
</dbReference>
<dbReference type="RefSeq" id="WP_214360022.1">
    <property type="nucleotide sequence ID" value="NZ_JAEKFT010000003.1"/>
</dbReference>
<comment type="function">
    <text evidence="10">Part of the binding-protein-dependent transport system for phosphate; probably responsible for the translocation of the substrate across the membrane.</text>
</comment>
<evidence type="ECO:0000256" key="9">
    <source>
        <dbReference type="RuleBase" id="RU363032"/>
    </source>
</evidence>
<comment type="subcellular location">
    <subcellularLocation>
        <location evidence="10">Cell inner membrane</location>
        <topology evidence="10">Multi-pass membrane protein</topology>
    </subcellularLocation>
    <subcellularLocation>
        <location evidence="1 9">Cell membrane</location>
        <topology evidence="1 9">Multi-pass membrane protein</topology>
    </subcellularLocation>
</comment>
<evidence type="ECO:0000259" key="11">
    <source>
        <dbReference type="PROSITE" id="PS50928"/>
    </source>
</evidence>
<keyword evidence="3 9" id="KW-0813">Transport</keyword>
<feature type="transmembrane region" description="Helical" evidence="9">
    <location>
        <begin position="262"/>
        <end position="283"/>
    </location>
</feature>
<dbReference type="InterPro" id="IPR035906">
    <property type="entry name" value="MetI-like_sf"/>
</dbReference>
<evidence type="ECO:0000256" key="7">
    <source>
        <dbReference type="ARBA" id="ARBA00022989"/>
    </source>
</evidence>
<evidence type="ECO:0000256" key="3">
    <source>
        <dbReference type="ARBA" id="ARBA00022448"/>
    </source>
</evidence>
<evidence type="ECO:0000256" key="2">
    <source>
        <dbReference type="ARBA" id="ARBA00007069"/>
    </source>
</evidence>
<feature type="transmembrane region" description="Helical" evidence="9">
    <location>
        <begin position="146"/>
        <end position="166"/>
    </location>
</feature>
<accession>A0A944D5C1</accession>
<dbReference type="GO" id="GO:0006817">
    <property type="term" value="P:phosphate ion transport"/>
    <property type="evidence" value="ECO:0007669"/>
    <property type="project" value="UniProtKB-KW"/>
</dbReference>
<dbReference type="Pfam" id="PF00528">
    <property type="entry name" value="BPD_transp_1"/>
    <property type="match status" value="1"/>
</dbReference>
<comment type="caution">
    <text evidence="10">Lacks conserved residue(s) required for the propagation of feature annotation.</text>
</comment>
<dbReference type="AlphaFoldDB" id="A0A944D5C1"/>
<protein>
    <recommendedName>
        <fullName evidence="10">Phosphate transport system permease protein</fullName>
    </recommendedName>
</protein>
<evidence type="ECO:0000256" key="8">
    <source>
        <dbReference type="ARBA" id="ARBA00023136"/>
    </source>
</evidence>
<dbReference type="PROSITE" id="PS50928">
    <property type="entry name" value="ABC_TM1"/>
    <property type="match status" value="1"/>
</dbReference>
<dbReference type="EMBL" id="JAEKFT010000003">
    <property type="protein sequence ID" value="MBT0960270.1"/>
    <property type="molecule type" value="Genomic_DNA"/>
</dbReference>
<dbReference type="NCBIfam" id="TIGR02138">
    <property type="entry name" value="phosphate_pstC"/>
    <property type="match status" value="1"/>
</dbReference>
<dbReference type="InterPro" id="IPR051124">
    <property type="entry name" value="Phosphate_Transport_Permease"/>
</dbReference>
<evidence type="ECO:0000256" key="6">
    <source>
        <dbReference type="ARBA" id="ARBA00022692"/>
    </source>
</evidence>
<comment type="similarity">
    <text evidence="2 10">Belongs to the binding-protein-dependent transport system permease family. CysTW subfamily.</text>
</comment>
<dbReference type="CDD" id="cd06261">
    <property type="entry name" value="TM_PBP2"/>
    <property type="match status" value="1"/>
</dbReference>
<evidence type="ECO:0000256" key="1">
    <source>
        <dbReference type="ARBA" id="ARBA00004651"/>
    </source>
</evidence>
<dbReference type="PANTHER" id="PTHR30425">
    <property type="entry name" value="PHOSPHATE TRANSPORT SYSTEM PERMEASE PROTEIN PST"/>
    <property type="match status" value="1"/>
</dbReference>
<keyword evidence="7 9" id="KW-1133">Transmembrane helix</keyword>
<dbReference type="Gene3D" id="1.10.3720.10">
    <property type="entry name" value="MetI-like"/>
    <property type="match status" value="1"/>
</dbReference>
<feature type="domain" description="ABC transmembrane type-1" evidence="11">
    <location>
        <begin position="75"/>
        <end position="282"/>
    </location>
</feature>
<evidence type="ECO:0000256" key="5">
    <source>
        <dbReference type="ARBA" id="ARBA00022592"/>
    </source>
</evidence>
<evidence type="ECO:0000256" key="4">
    <source>
        <dbReference type="ARBA" id="ARBA00022475"/>
    </source>
</evidence>
<dbReference type="InterPro" id="IPR011864">
    <property type="entry name" value="Phosphate_PstC"/>
</dbReference>
<feature type="transmembrane region" description="Helical" evidence="9">
    <location>
        <begin position="73"/>
        <end position="103"/>
    </location>
</feature>
<evidence type="ECO:0000313" key="13">
    <source>
        <dbReference type="Proteomes" id="UP000694660"/>
    </source>
</evidence>
<gene>
    <name evidence="12" type="primary">pstC</name>
    <name evidence="12" type="ORF">I8J34_03700</name>
</gene>
<keyword evidence="5 10" id="KW-0592">Phosphate transport</keyword>
<comment type="caution">
    <text evidence="12">The sequence shown here is derived from an EMBL/GenBank/DDBJ whole genome shotgun (WGS) entry which is preliminary data.</text>
</comment>
<sequence>MISSANSSSSRSRVDAALRPALFALATASAALLALVLLFLAGESWPALAEGGWRRFLASDGWYPASGDFDLWPMAWATLAAATGALAIALPLGVGGAIFTRFYAPPPLAAAFRRLLGLLAGIPSVVFGLWGLTVLVPILARWQPPGTSLAAAILILALMVLPTVALTADSALAAVPPDWLAGAHALGLTRSATVLRVALPAARAGIAGGALLAAARALGETMAVLMVAGNVVQTPTGLFEPVRVLTANIALEMAYAAGTHRAALFASGLLLTALVALLAWSAARVGERTNA</sequence>
<keyword evidence="10" id="KW-0997">Cell inner membrane</keyword>
<organism evidence="12 13">
    <name type="scientific">Denitromonas iodatirespirans</name>
    <dbReference type="NCBI Taxonomy" id="2795389"/>
    <lineage>
        <taxon>Bacteria</taxon>
        <taxon>Pseudomonadati</taxon>
        <taxon>Pseudomonadota</taxon>
        <taxon>Betaproteobacteria</taxon>
        <taxon>Rhodocyclales</taxon>
        <taxon>Zoogloeaceae</taxon>
        <taxon>Denitromonas</taxon>
    </lineage>
</organism>
<dbReference type="GO" id="GO:0005886">
    <property type="term" value="C:plasma membrane"/>
    <property type="evidence" value="ECO:0007669"/>
    <property type="project" value="UniProtKB-SubCell"/>
</dbReference>
<dbReference type="SUPFAM" id="SSF161098">
    <property type="entry name" value="MetI-like"/>
    <property type="match status" value="1"/>
</dbReference>
<feature type="transmembrane region" description="Helical" evidence="9">
    <location>
        <begin position="115"/>
        <end position="140"/>
    </location>
</feature>